<evidence type="ECO:0000256" key="2">
    <source>
        <dbReference type="ARBA" id="ARBA00007103"/>
    </source>
</evidence>
<dbReference type="EMBL" id="PHFL01000049">
    <property type="protein sequence ID" value="RFM24010.1"/>
    <property type="molecule type" value="Genomic_DNA"/>
</dbReference>
<accession>A0A395LZQ4</accession>
<gene>
    <name evidence="6" type="ORF">D0433_07885</name>
</gene>
<proteinExistence type="inferred from homology"/>
<comment type="similarity">
    <text evidence="2">Belongs to the cysteine synthase/cystathionine beta-synthase family.</text>
</comment>
<evidence type="ECO:0000256" key="3">
    <source>
        <dbReference type="ARBA" id="ARBA00022898"/>
    </source>
</evidence>
<sequence>MWYESILDTIGHTPMVKLNRLAKSLKPTILAKLEFMNPGGSIKDRIALSMIEHAEKNGLIKPGGTIIEWTAGNTGIGLALVANVKGYKCIMVMPDKVSQEKIDLLRALGSEVVITPTAVKPEDPRSCYSVAEHLAKTIPNSYYPNQFTNEANPEVHYRVTAQEIWEQTDGKVTHVFAAMGTGGTVSGIAKRLKEYNPKVKVIAVDAVGSAYTTYFKTRQMPAEIGLWKLEGMGGSRIPKTADFDVLDDVVAVSDKDAFIAGRMLSKHEAIFAGGSSGAALHAALNYAKQLSETDVVVVMITDTGARYLSKMYNDLWMKENNFMPSLSDKSKMTAADVLATKKSHTLIFATPETPLYEAFELMKKYEISQAPIISDGAEIGSISDNKILSILLTEADAKNNKVIGYMEKPFPILPLDTPISKLSEELMRDNAVLISKGNDDFEIITKSDLIAAITSSDMDVQLSS</sequence>
<comment type="caution">
    <text evidence="6">The sequence shown here is derived from an EMBL/GenBank/DDBJ whole genome shotgun (WGS) entry which is preliminary data.</text>
</comment>
<dbReference type="CDD" id="cd01561">
    <property type="entry name" value="CBS_like"/>
    <property type="match status" value="1"/>
</dbReference>
<dbReference type="Proteomes" id="UP000266389">
    <property type="component" value="Unassembled WGS sequence"/>
</dbReference>
<dbReference type="PROSITE" id="PS00901">
    <property type="entry name" value="CYS_SYNTHASE"/>
    <property type="match status" value="1"/>
</dbReference>
<dbReference type="FunFam" id="3.40.50.1100:FF:000003">
    <property type="entry name" value="Cystathionine beta-synthase"/>
    <property type="match status" value="1"/>
</dbReference>
<evidence type="ECO:0000256" key="4">
    <source>
        <dbReference type="PROSITE-ProRule" id="PRU00703"/>
    </source>
</evidence>
<dbReference type="PANTHER" id="PTHR10314">
    <property type="entry name" value="CYSTATHIONINE BETA-SYNTHASE"/>
    <property type="match status" value="1"/>
</dbReference>
<protein>
    <submittedName>
        <fullName evidence="6">Pyridoxal-phosphate dependent enzyme</fullName>
    </submittedName>
</protein>
<dbReference type="AlphaFoldDB" id="A0A395LZQ4"/>
<dbReference type="Gene3D" id="3.10.580.10">
    <property type="entry name" value="CBS-domain"/>
    <property type="match status" value="1"/>
</dbReference>
<dbReference type="InterPro" id="IPR000644">
    <property type="entry name" value="CBS_dom"/>
</dbReference>
<dbReference type="InterPro" id="IPR036052">
    <property type="entry name" value="TrpB-like_PALP_sf"/>
</dbReference>
<dbReference type="GO" id="GO:0016765">
    <property type="term" value="F:transferase activity, transferring alkyl or aryl (other than methyl) groups"/>
    <property type="evidence" value="ECO:0007669"/>
    <property type="project" value="UniProtKB-ARBA"/>
</dbReference>
<reference evidence="6 7" key="1">
    <citation type="journal article" date="2011" name="ISME J.">
        <title>Community ecology of hot spring cyanobacterial mats: predominant populations and their functional potential.</title>
        <authorList>
            <person name="Klatt C.G."/>
            <person name="Wood J.M."/>
            <person name="Rusch D.B."/>
            <person name="Bateson M.M."/>
            <person name="Hamamura N."/>
            <person name="Heidelberg J.F."/>
            <person name="Grossman A.R."/>
            <person name="Bhaya D."/>
            <person name="Cohan F.M."/>
            <person name="Kuhl M."/>
            <person name="Bryant D.A."/>
            <person name="Ward D.M."/>
        </authorList>
    </citation>
    <scope>NUCLEOTIDE SEQUENCE [LARGE SCALE GENOMIC DNA]</scope>
    <source>
        <strain evidence="6">OS</strain>
    </source>
</reference>
<dbReference type="GO" id="GO:0006535">
    <property type="term" value="P:cysteine biosynthetic process from serine"/>
    <property type="evidence" value="ECO:0007669"/>
    <property type="project" value="InterPro"/>
</dbReference>
<dbReference type="InterPro" id="IPR046342">
    <property type="entry name" value="CBS_dom_sf"/>
</dbReference>
<dbReference type="PROSITE" id="PS51371">
    <property type="entry name" value="CBS"/>
    <property type="match status" value="1"/>
</dbReference>
<dbReference type="InterPro" id="IPR001926">
    <property type="entry name" value="TrpB-like_PALP"/>
</dbReference>
<dbReference type="Pfam" id="PF00291">
    <property type="entry name" value="PALP"/>
    <property type="match status" value="1"/>
</dbReference>
<dbReference type="InterPro" id="IPR050214">
    <property type="entry name" value="Cys_Synth/Cystath_Beta-Synth"/>
</dbReference>
<dbReference type="InterPro" id="IPR001216">
    <property type="entry name" value="P-phosphate_BS"/>
</dbReference>
<dbReference type="Pfam" id="PF00571">
    <property type="entry name" value="CBS"/>
    <property type="match status" value="1"/>
</dbReference>
<dbReference type="FunFam" id="3.40.50.1100:FF:000118">
    <property type="entry name" value="Related to CYS4-cystathionine beta-synthase"/>
    <property type="match status" value="1"/>
</dbReference>
<keyword evidence="4" id="KW-0129">CBS domain</keyword>
<dbReference type="SUPFAM" id="SSF54631">
    <property type="entry name" value="CBS-domain pair"/>
    <property type="match status" value="1"/>
</dbReference>
<evidence type="ECO:0000259" key="5">
    <source>
        <dbReference type="PROSITE" id="PS51371"/>
    </source>
</evidence>
<comment type="cofactor">
    <cofactor evidence="1">
        <name>pyridoxal 5'-phosphate</name>
        <dbReference type="ChEBI" id="CHEBI:597326"/>
    </cofactor>
</comment>
<dbReference type="Gene3D" id="3.40.50.1100">
    <property type="match status" value="2"/>
</dbReference>
<dbReference type="SUPFAM" id="SSF53686">
    <property type="entry name" value="Tryptophan synthase beta subunit-like PLP-dependent enzymes"/>
    <property type="match status" value="1"/>
</dbReference>
<organism evidence="6 7">
    <name type="scientific">Candidatus Thermochlorobacter aerophilus</name>
    <dbReference type="NCBI Taxonomy" id="1868324"/>
    <lineage>
        <taxon>Bacteria</taxon>
        <taxon>Pseudomonadati</taxon>
        <taxon>Chlorobiota</taxon>
        <taxon>Chlorobiia</taxon>
        <taxon>Chlorobiales</taxon>
        <taxon>Candidatus Thermochlorobacteriaceae</taxon>
        <taxon>Candidatus Thermochlorobacter</taxon>
    </lineage>
</organism>
<keyword evidence="3" id="KW-0663">Pyridoxal phosphate</keyword>
<evidence type="ECO:0000313" key="6">
    <source>
        <dbReference type="EMBL" id="RFM24010.1"/>
    </source>
</evidence>
<feature type="domain" description="CBS" evidence="5">
    <location>
        <begin position="339"/>
        <end position="397"/>
    </location>
</feature>
<evidence type="ECO:0000313" key="7">
    <source>
        <dbReference type="Proteomes" id="UP000266389"/>
    </source>
</evidence>
<evidence type="ECO:0000256" key="1">
    <source>
        <dbReference type="ARBA" id="ARBA00001933"/>
    </source>
</evidence>
<name>A0A395LZQ4_9BACT</name>